<evidence type="ECO:0000256" key="3">
    <source>
        <dbReference type="ARBA" id="ARBA00012001"/>
    </source>
</evidence>
<dbReference type="InterPro" id="IPR036041">
    <property type="entry name" value="Ribosome-inact_prot_sf"/>
</dbReference>
<dbReference type="Pfam" id="PF20241">
    <property type="entry name" value="DUF6598"/>
    <property type="match status" value="1"/>
</dbReference>
<keyword evidence="9" id="KW-1185">Reference proteome</keyword>
<dbReference type="InterPro" id="IPR016138">
    <property type="entry name" value="Ribosome_inactivat_prot_sub1"/>
</dbReference>
<evidence type="ECO:0000259" key="7">
    <source>
        <dbReference type="Pfam" id="PF20241"/>
    </source>
</evidence>
<dbReference type="PRINTS" id="PR00396">
    <property type="entry name" value="SHIGARICIN"/>
</dbReference>
<dbReference type="AlphaFoldDB" id="A0A8H5HIG1"/>
<dbReference type="EMBL" id="JAACJN010000046">
    <property type="protein sequence ID" value="KAF5383953.1"/>
    <property type="molecule type" value="Genomic_DNA"/>
</dbReference>
<dbReference type="GO" id="GO:0017148">
    <property type="term" value="P:negative regulation of translation"/>
    <property type="evidence" value="ECO:0007669"/>
    <property type="project" value="InterPro"/>
</dbReference>
<dbReference type="Gene3D" id="3.40.420.10">
    <property type="entry name" value="Ricin (A subunit), domain 1"/>
    <property type="match status" value="1"/>
</dbReference>
<evidence type="ECO:0000313" key="8">
    <source>
        <dbReference type="EMBL" id="KAF5383953.1"/>
    </source>
</evidence>
<accession>A0A8H5HIG1</accession>
<keyword evidence="4" id="KW-0378">Hydrolase</keyword>
<evidence type="ECO:0000256" key="5">
    <source>
        <dbReference type="ARBA" id="ARBA00022821"/>
    </source>
</evidence>
<dbReference type="Proteomes" id="UP000518752">
    <property type="component" value="Unassembled WGS sequence"/>
</dbReference>
<reference evidence="8 9" key="1">
    <citation type="journal article" date="2020" name="ISME J.">
        <title>Uncovering the hidden diversity of litter-decomposition mechanisms in mushroom-forming fungi.</title>
        <authorList>
            <person name="Floudas D."/>
            <person name="Bentzer J."/>
            <person name="Ahren D."/>
            <person name="Johansson T."/>
            <person name="Persson P."/>
            <person name="Tunlid A."/>
        </authorList>
    </citation>
    <scope>NUCLEOTIDE SEQUENCE [LARGE SCALE GENOMIC DNA]</scope>
    <source>
        <strain evidence="8 9">CBS 406.79</strain>
    </source>
</reference>
<dbReference type="GO" id="GO:0006952">
    <property type="term" value="P:defense response"/>
    <property type="evidence" value="ECO:0007669"/>
    <property type="project" value="UniProtKB-KW"/>
</dbReference>
<dbReference type="PANTHER" id="PTHR33453:SF9">
    <property type="entry name" value="ALBUMIN B-32"/>
    <property type="match status" value="1"/>
</dbReference>
<dbReference type="InterPro" id="IPR001574">
    <property type="entry name" value="Ribosome_inactivat_prot"/>
</dbReference>
<keyword evidence="5" id="KW-0611">Plant defense</keyword>
<evidence type="ECO:0000256" key="1">
    <source>
        <dbReference type="ARBA" id="ARBA00000237"/>
    </source>
</evidence>
<organism evidence="8 9">
    <name type="scientific">Collybiopsis confluens</name>
    <dbReference type="NCBI Taxonomy" id="2823264"/>
    <lineage>
        <taxon>Eukaryota</taxon>
        <taxon>Fungi</taxon>
        <taxon>Dikarya</taxon>
        <taxon>Basidiomycota</taxon>
        <taxon>Agaricomycotina</taxon>
        <taxon>Agaricomycetes</taxon>
        <taxon>Agaricomycetidae</taxon>
        <taxon>Agaricales</taxon>
        <taxon>Marasmiineae</taxon>
        <taxon>Omphalotaceae</taxon>
        <taxon>Collybiopsis</taxon>
    </lineage>
</organism>
<evidence type="ECO:0000256" key="4">
    <source>
        <dbReference type="ARBA" id="ARBA00022801"/>
    </source>
</evidence>
<dbReference type="Pfam" id="PF00161">
    <property type="entry name" value="RIP"/>
    <property type="match status" value="1"/>
</dbReference>
<name>A0A8H5HIG1_9AGAR</name>
<dbReference type="OrthoDB" id="4927890at2759"/>
<dbReference type="EC" id="3.2.2.22" evidence="3"/>
<protein>
    <recommendedName>
        <fullName evidence="3">rRNA N-glycosylase</fullName>
        <ecNumber evidence="3">3.2.2.22</ecNumber>
    </recommendedName>
    <alternativeName>
        <fullName evidence="6">rRNA N-glycosidase</fullName>
    </alternativeName>
</protein>
<dbReference type="GO" id="GO:0030598">
    <property type="term" value="F:rRNA N-glycosylase activity"/>
    <property type="evidence" value="ECO:0007669"/>
    <property type="project" value="UniProtKB-EC"/>
</dbReference>
<evidence type="ECO:0000256" key="2">
    <source>
        <dbReference type="ARBA" id="ARBA00008544"/>
    </source>
</evidence>
<dbReference type="SUPFAM" id="SSF56371">
    <property type="entry name" value="Ribosome inactivating proteins (RIP)"/>
    <property type="match status" value="1"/>
</dbReference>
<gene>
    <name evidence="8" type="ORF">D9757_007352</name>
</gene>
<dbReference type="PANTHER" id="PTHR33453">
    <property type="match status" value="1"/>
</dbReference>
<dbReference type="InterPro" id="IPR046533">
    <property type="entry name" value="DUF6598"/>
</dbReference>
<proteinExistence type="inferred from homology"/>
<sequence>MADFTLDFDVDDAEEAYNSLIADLRNRLGVGDRIEGRPILAPQAPEGGVLHFFDLKLTGGGYTVQVRFRTDNLYLVGYRSEESDIWYELGHGEAGADPLIDDPPRTTTFLPFGANYNNLTQAAETRLEDVPLSASTIGGANDPGSNRARAIIILAFAIAEATRLRTISDLVVRSWWNESSPGDLTAHVLNWARMSSAVQRTRNDGHDFDFECPGINSFGAAILALGVMHLANPGSRPEHSRHKRSVTPNTVYVQGQPLLEIFIVHVNNIDNKDPGELYGTVTVTDSAGTENIWLRAQHDYVKVRLEEDILLEGLSRPLYAADQFYINFDLWDYDIVSYDENPSPRDPYRSIHLITTPNPMSFIIHKSPGITVQHQ</sequence>
<evidence type="ECO:0000313" key="9">
    <source>
        <dbReference type="Proteomes" id="UP000518752"/>
    </source>
</evidence>
<comment type="similarity">
    <text evidence="2">Belongs to the ribosome-inactivating protein family. Type 1 RIP subfamily.</text>
</comment>
<dbReference type="InterPro" id="IPR017989">
    <property type="entry name" value="Ribosome_inactivat_1/2"/>
</dbReference>
<evidence type="ECO:0000256" key="6">
    <source>
        <dbReference type="ARBA" id="ARBA00030788"/>
    </source>
</evidence>
<feature type="domain" description="DUF6598" evidence="7">
    <location>
        <begin position="258"/>
        <end position="331"/>
    </location>
</feature>
<comment type="catalytic activity">
    <reaction evidence="1">
        <text>Endohydrolysis of the N-glycosidic bond at one specific adenosine on the 28S rRNA.</text>
        <dbReference type="EC" id="3.2.2.22"/>
    </reaction>
</comment>
<comment type="caution">
    <text evidence="8">The sequence shown here is derived from an EMBL/GenBank/DDBJ whole genome shotgun (WGS) entry which is preliminary data.</text>
</comment>